<sequence length="211" mass="23103">MGKGKTKRNTRDLILDAAEIIVDRDGVNSLTFDALAAEAGVSKGTTLYHFDCKEALTSAMIERFVARFDTAWADAIHEDKETLGRKVRAYVTATFNGEAITGKTFDKVNGAITAALTNFPDRVEPVRQQGQRHQAAIEADGLDPVFATIIRMANDGLWFAESFNLMRYDPKLKQAVAERLVSWSKLQNLPTAETRGGGDAAPQDKKLVAGE</sequence>
<comment type="caution">
    <text evidence="1">The sequence shown here is derived from an EMBL/GenBank/DDBJ whole genome shotgun (WGS) entry which is preliminary data.</text>
</comment>
<dbReference type="EMBL" id="JAENHL010000008">
    <property type="protein sequence ID" value="MBK1871242.1"/>
    <property type="molecule type" value="Genomic_DNA"/>
</dbReference>
<reference evidence="1" key="1">
    <citation type="submission" date="2021-01" db="EMBL/GenBank/DDBJ databases">
        <authorList>
            <person name="Sun Q."/>
        </authorList>
    </citation>
    <scope>NUCLEOTIDE SEQUENCE</scope>
    <source>
        <strain evidence="1">YIM B02566</strain>
    </source>
</reference>
<evidence type="ECO:0000313" key="2">
    <source>
        <dbReference type="Proteomes" id="UP000616151"/>
    </source>
</evidence>
<evidence type="ECO:0000313" key="1">
    <source>
        <dbReference type="EMBL" id="MBK1871242.1"/>
    </source>
</evidence>
<proteinExistence type="predicted"/>
<accession>A0ACC5RF58</accession>
<gene>
    <name evidence="1" type="ORF">JHL16_33055</name>
</gene>
<name>A0ACC5RF58_9HYPH</name>
<keyword evidence="2" id="KW-1185">Reference proteome</keyword>
<protein>
    <submittedName>
        <fullName evidence="1">TetR family transcriptional regulator</fullName>
    </submittedName>
</protein>
<organism evidence="1 2">
    <name type="scientific">Taklimakanibacter albus</name>
    <dbReference type="NCBI Taxonomy" id="2800327"/>
    <lineage>
        <taxon>Bacteria</taxon>
        <taxon>Pseudomonadati</taxon>
        <taxon>Pseudomonadota</taxon>
        <taxon>Alphaproteobacteria</taxon>
        <taxon>Hyphomicrobiales</taxon>
        <taxon>Aestuariivirgaceae</taxon>
        <taxon>Taklimakanibacter</taxon>
    </lineage>
</organism>
<dbReference type="Proteomes" id="UP000616151">
    <property type="component" value="Unassembled WGS sequence"/>
</dbReference>